<keyword evidence="1" id="KW-0812">Transmembrane</keyword>
<dbReference type="Gene3D" id="1.20.1110.10">
    <property type="entry name" value="Calcium-transporting ATPase, transmembrane domain"/>
    <property type="match status" value="1"/>
</dbReference>
<dbReference type="SUPFAM" id="SSF53720">
    <property type="entry name" value="ALDH-like"/>
    <property type="match status" value="1"/>
</dbReference>
<evidence type="ECO:0000313" key="4">
    <source>
        <dbReference type="Proteomes" id="UP000265716"/>
    </source>
</evidence>
<dbReference type="VEuPathDB" id="FungiDB:H257_02935"/>
<gene>
    <name evidence="3" type="ORF">DYB38_010956</name>
</gene>
<dbReference type="PANTHER" id="PTHR13219:SF6">
    <property type="entry name" value="TRANSMEMBRANE PROTEIN 94"/>
    <property type="match status" value="1"/>
</dbReference>
<organism evidence="3 4">
    <name type="scientific">Aphanomyces astaci</name>
    <name type="common">Crayfish plague agent</name>
    <dbReference type="NCBI Taxonomy" id="112090"/>
    <lineage>
        <taxon>Eukaryota</taxon>
        <taxon>Sar</taxon>
        <taxon>Stramenopiles</taxon>
        <taxon>Oomycota</taxon>
        <taxon>Saprolegniomycetes</taxon>
        <taxon>Saprolegniales</taxon>
        <taxon>Verrucalvaceae</taxon>
        <taxon>Aphanomyces</taxon>
    </lineage>
</organism>
<dbReference type="Gene3D" id="3.40.605.10">
    <property type="entry name" value="Aldehyde Dehydrogenase, Chain A, domain 1"/>
    <property type="match status" value="1"/>
</dbReference>
<evidence type="ECO:0000259" key="2">
    <source>
        <dbReference type="Pfam" id="PF00171"/>
    </source>
</evidence>
<name>A0A397CRC1_APHAT</name>
<dbReference type="InterPro" id="IPR016161">
    <property type="entry name" value="Ald_DH/histidinol_DH"/>
</dbReference>
<feature type="domain" description="Aldehyde dehydrogenase" evidence="2">
    <location>
        <begin position="58"/>
        <end position="249"/>
    </location>
</feature>
<evidence type="ECO:0000256" key="1">
    <source>
        <dbReference type="SAM" id="Phobius"/>
    </source>
</evidence>
<keyword evidence="1" id="KW-0472">Membrane</keyword>
<sequence>MLSRGLFRAAPLTSALRRNASTAYALPSWAKVNPETLSGASPAEIHNLGTTVFTRSKWVSTKKTEGIKDPLTGEVFLQVPLTQKDELKPFIDNLRSTPKHGLHNPFKNVERYLLYGDISHKAAAMLREPHIEHYFIRLIQRVAPKSYIQAKNEVVVTRKFLENFSGDQVRFLARSFGVPGDHLGQMSTGHRWPYGPVALITPFNFPFEIPILQLLGALYMGNRVTLKLDSKVAVVMYEALRMFHACGMPLTDIFLGMVASGIQPRKGMVGLIEDVTASGIRFVYFSPRNMRRSKLLAEKMGIETDWNCAISLRDSDGPDPHRMTSNYSDWDVKARLPHGTAAIRRHLELVDNVPLLVSLYTDSTPDTIKEMISIFQENGEVVLGVGTSVKESNVPLFGQADLSVALEGNPHTLFDTELPKGSQLPVFSEVDMELSQMLNTLACAFTVRNFTHTRVSPMVVVDLIRLGRHMLTNFIQLVHYIFVMQLYVATVVCLSYVLPFPEVASLGCMSILWLLWIVVPALSLSLLSSPPDRHIMTRTPRKNEASAWTDDATRLCMYFLVRLTLIKDMDGWDGFQQNLIGALR</sequence>
<reference evidence="3 4" key="1">
    <citation type="submission" date="2018-08" db="EMBL/GenBank/DDBJ databases">
        <title>Aphanomyces genome sequencing and annotation.</title>
        <authorList>
            <person name="Minardi D."/>
            <person name="Oidtmann B."/>
            <person name="Van Der Giezen M."/>
            <person name="Studholme D.J."/>
        </authorList>
    </citation>
    <scope>NUCLEOTIDE SEQUENCE [LARGE SCALE GENOMIC DNA]</scope>
    <source>
        <strain evidence="3 4">SA</strain>
    </source>
</reference>
<dbReference type="InterPro" id="IPR015590">
    <property type="entry name" value="Aldehyde_DH_dom"/>
</dbReference>
<keyword evidence="1" id="KW-1133">Transmembrane helix</keyword>
<dbReference type="PANTHER" id="PTHR13219">
    <property type="entry name" value="TRANSMEMBRANE PROTEIN 94"/>
    <property type="match status" value="1"/>
</dbReference>
<dbReference type="InterPro" id="IPR016162">
    <property type="entry name" value="Ald_DH_N"/>
</dbReference>
<dbReference type="AlphaFoldDB" id="A0A397CRC1"/>
<evidence type="ECO:0000313" key="3">
    <source>
        <dbReference type="EMBL" id="RHY50408.1"/>
    </source>
</evidence>
<dbReference type="InterPro" id="IPR036412">
    <property type="entry name" value="HAD-like_sf"/>
</dbReference>
<dbReference type="SUPFAM" id="SSF56784">
    <property type="entry name" value="HAD-like"/>
    <property type="match status" value="1"/>
</dbReference>
<dbReference type="SUPFAM" id="SSF81665">
    <property type="entry name" value="Calcium ATPase, transmembrane domain M"/>
    <property type="match status" value="1"/>
</dbReference>
<dbReference type="InterPro" id="IPR039720">
    <property type="entry name" value="TMEM94"/>
</dbReference>
<feature type="transmembrane region" description="Helical" evidence="1">
    <location>
        <begin position="477"/>
        <end position="498"/>
    </location>
</feature>
<proteinExistence type="predicted"/>
<dbReference type="EMBL" id="QUTC01006786">
    <property type="protein sequence ID" value="RHY50408.1"/>
    <property type="molecule type" value="Genomic_DNA"/>
</dbReference>
<dbReference type="GO" id="GO:0016491">
    <property type="term" value="F:oxidoreductase activity"/>
    <property type="evidence" value="ECO:0007669"/>
    <property type="project" value="InterPro"/>
</dbReference>
<protein>
    <recommendedName>
        <fullName evidence="2">Aldehyde dehydrogenase domain-containing protein</fullName>
    </recommendedName>
</protein>
<dbReference type="InterPro" id="IPR023298">
    <property type="entry name" value="ATPase_P-typ_TM_dom_sf"/>
</dbReference>
<comment type="caution">
    <text evidence="3">The sequence shown here is derived from an EMBL/GenBank/DDBJ whole genome shotgun (WGS) entry which is preliminary data.</text>
</comment>
<dbReference type="Proteomes" id="UP000265716">
    <property type="component" value="Unassembled WGS sequence"/>
</dbReference>
<dbReference type="Pfam" id="PF00171">
    <property type="entry name" value="Aldedh"/>
    <property type="match status" value="1"/>
</dbReference>
<feature type="transmembrane region" description="Helical" evidence="1">
    <location>
        <begin position="504"/>
        <end position="527"/>
    </location>
</feature>
<accession>A0A397CRC1</accession>